<dbReference type="OrthoDB" id="6428208at2"/>
<keyword evidence="5" id="KW-1185">Reference proteome</keyword>
<dbReference type="EMBL" id="MRUL01000003">
    <property type="protein sequence ID" value="OON40818.1"/>
    <property type="molecule type" value="Genomic_DNA"/>
</dbReference>
<dbReference type="Pfam" id="PF09829">
    <property type="entry name" value="DUF2057"/>
    <property type="match status" value="1"/>
</dbReference>
<dbReference type="Proteomes" id="UP000190667">
    <property type="component" value="Unassembled WGS sequence"/>
</dbReference>
<organism evidence="4 5">
    <name type="scientific">Izhakiella australiensis</name>
    <dbReference type="NCBI Taxonomy" id="1926881"/>
    <lineage>
        <taxon>Bacteria</taxon>
        <taxon>Pseudomonadati</taxon>
        <taxon>Pseudomonadota</taxon>
        <taxon>Gammaproteobacteria</taxon>
        <taxon>Enterobacterales</taxon>
        <taxon>Erwiniaceae</taxon>
        <taxon>Izhakiella</taxon>
    </lineage>
</organism>
<evidence type="ECO:0000313" key="4">
    <source>
        <dbReference type="EMBL" id="OON40818.1"/>
    </source>
</evidence>
<evidence type="ECO:0000256" key="1">
    <source>
        <dbReference type="ARBA" id="ARBA00008490"/>
    </source>
</evidence>
<dbReference type="InterPro" id="IPR018635">
    <property type="entry name" value="UPF0319"/>
</dbReference>
<proteinExistence type="inferred from homology"/>
<dbReference type="RefSeq" id="WP_078001954.1">
    <property type="nucleotide sequence ID" value="NZ_MRUL01000003.1"/>
</dbReference>
<dbReference type="AlphaFoldDB" id="A0A1S8YPK3"/>
<dbReference type="PANTHER" id="PTHR38108:SF1">
    <property type="entry name" value="UPF0319 PROTEIN YCCT"/>
    <property type="match status" value="1"/>
</dbReference>
<accession>A0A1S8YPK3</accession>
<feature type="signal peptide" evidence="3">
    <location>
        <begin position="1"/>
        <end position="20"/>
    </location>
</feature>
<dbReference type="STRING" id="1926881.BTJ39_07030"/>
<feature type="chain" id="PRO_5012119847" evidence="3">
    <location>
        <begin position="21"/>
        <end position="212"/>
    </location>
</feature>
<sequence>MKLRLWCAGLLTMLIGTALHATTLKLEPEIDLLVLDGHKISGSWLKGADGIELEKGQHQFLFRVEKTLSGASRNARYISVPLIATFVAETKSVSIRLPVLETLNDAKQLDRGAGFQLINEQNQVIASQHDTLSLRAGSDAEQAMVAYNRANHIASVPRFAEPQQAVGQLSPSAESVAFNNSPDAAVLYRWYMQVDSATRQHLRRLLKALHTS</sequence>
<comment type="similarity">
    <text evidence="1">Belongs to the UPF0319 family.</text>
</comment>
<evidence type="ECO:0000256" key="2">
    <source>
        <dbReference type="ARBA" id="ARBA00022729"/>
    </source>
</evidence>
<reference evidence="4 5" key="1">
    <citation type="submission" date="2016-12" db="EMBL/GenBank/DDBJ databases">
        <title>Izhakiella australiana sp. nov. of genus Izhakiella isolated from Australian desert.</title>
        <authorList>
            <person name="Ji M."/>
        </authorList>
    </citation>
    <scope>NUCLEOTIDE SEQUENCE [LARGE SCALE GENOMIC DNA]</scope>
    <source>
        <strain evidence="4 5">D4N98</strain>
    </source>
</reference>
<gene>
    <name evidence="4" type="ORF">BTJ39_07030</name>
</gene>
<name>A0A1S8YPK3_9GAMM</name>
<evidence type="ECO:0000313" key="5">
    <source>
        <dbReference type="Proteomes" id="UP000190667"/>
    </source>
</evidence>
<comment type="caution">
    <text evidence="4">The sequence shown here is derived from an EMBL/GenBank/DDBJ whole genome shotgun (WGS) entry which is preliminary data.</text>
</comment>
<evidence type="ECO:0000256" key="3">
    <source>
        <dbReference type="SAM" id="SignalP"/>
    </source>
</evidence>
<keyword evidence="2 3" id="KW-0732">Signal</keyword>
<dbReference type="PANTHER" id="PTHR38108">
    <property type="entry name" value="UPF0319 PROTEIN YCCT"/>
    <property type="match status" value="1"/>
</dbReference>
<protein>
    <submittedName>
        <fullName evidence="4">Uncharacterized protein</fullName>
    </submittedName>
</protein>